<dbReference type="PANTHER" id="PTHR43047:SF72">
    <property type="entry name" value="OSMOSENSING HISTIDINE PROTEIN KINASE SLN1"/>
    <property type="match status" value="1"/>
</dbReference>
<dbReference type="SUPFAM" id="SSF55785">
    <property type="entry name" value="PYP-like sensor domain (PAS domain)"/>
    <property type="match status" value="2"/>
</dbReference>
<feature type="domain" description="Histidine kinase" evidence="11">
    <location>
        <begin position="415"/>
        <end position="639"/>
    </location>
</feature>
<dbReference type="SMART" id="SM00387">
    <property type="entry name" value="HATPase_c"/>
    <property type="match status" value="1"/>
</dbReference>
<evidence type="ECO:0000256" key="2">
    <source>
        <dbReference type="ARBA" id="ARBA00004370"/>
    </source>
</evidence>
<evidence type="ECO:0000256" key="6">
    <source>
        <dbReference type="ARBA" id="ARBA00022679"/>
    </source>
</evidence>
<dbReference type="InterPro" id="IPR035965">
    <property type="entry name" value="PAS-like_dom_sf"/>
</dbReference>
<comment type="catalytic activity">
    <reaction evidence="1">
        <text>ATP + protein L-histidine = ADP + protein N-phospho-L-histidine.</text>
        <dbReference type="EC" id="2.7.13.3"/>
    </reaction>
</comment>
<dbReference type="CDD" id="cd00130">
    <property type="entry name" value="PAS"/>
    <property type="match status" value="2"/>
</dbReference>
<dbReference type="InterPro" id="IPR003661">
    <property type="entry name" value="HisK_dim/P_dom"/>
</dbReference>
<dbReference type="Gene3D" id="3.30.565.10">
    <property type="entry name" value="Histidine kinase-like ATPase, C-terminal domain"/>
    <property type="match status" value="1"/>
</dbReference>
<sequence length="918" mass="103541">MENTYIKQINKCPTAVDSLNVSVICCSLDKDLTIRWHNSCFFESTGYSREDFVALFSSLRQFYAEYPADFETITEQISHAASHAAEAFAAVRLPKKGGDFFWTRLSYTITNNTAEGESLLQVVFTNIDALIQENEHLSALHTQKLQYFYWMMDLYTGNIYISDMETYELLYLNETSCHTLGCKKNELLGKKCYEVIQGRSSPCPFCTNKYLTADAFYEWEYDNPVLRRTFMIKNRMINWKGRAARIELSHDMYSTEYKLAKKDREREALLASISGGFARLDARDYSTILWYGSEFLNLIGYTAEQFEKELHSQCSYVHPDDLMRILPMMQAVDETGTNLITEARIITRSGKIKIFTLTLYYINAEDSWDGIPSFYSIGIDVTKDREEQMRQRQALEDAYQAARIANNAKSNFLSAMSHDIRTPMNAIMGMSSIAQANLHSPEKVGSCLDKINVASQHLLTLLNEVLDMSKIESGKIDLSAEVISLPELVQNLIDMCQPLIAEKKQELKVIAIQVQHETVIADGGRLQQAFMNLLTNAMKYTPEGGSITIKIRELPSVIKGKGQYEFDFQDNGIGMSEDFITHIFEPFTRAEDTRISKIPGTGLGMAITENIISMMNGTIQVKSQLGRGSEFTVAVPLELPLEEDAYDETLAGLRVLIVDDDQTVCESVASLLSELGLCADWVLSGAEAVDHIIATHGAGSDYYAIMLDWRMPDMSGLETLKEIRRRLDSHIPVIVISSYNYSYIEEEFVEAGADGFITKPLFKSKLHHVLQAFCKQMPGQPPIGREAEVTPILAGKRILLVEDNDLNREIAVELLQMHGVLVDEVRNGQEAVNRFLDTPSGTYDCILMDIQMPIMNGYEATQAIRALNRNDAKRIPILALSANTFTSDLGKAFNVGMNDHIAKPIDIQLLIEVLQKWM</sequence>
<dbReference type="Proteomes" id="UP000284841">
    <property type="component" value="Unassembled WGS sequence"/>
</dbReference>
<keyword evidence="7" id="KW-0418">Kinase</keyword>
<dbReference type="SMART" id="SM00388">
    <property type="entry name" value="HisKA"/>
    <property type="match status" value="1"/>
</dbReference>
<dbReference type="InterPro" id="IPR036890">
    <property type="entry name" value="HATPase_C_sf"/>
</dbReference>
<keyword evidence="8" id="KW-0902">Two-component regulatory system</keyword>
<dbReference type="Gene3D" id="3.30.450.20">
    <property type="entry name" value="PAS domain"/>
    <property type="match status" value="2"/>
</dbReference>
<dbReference type="Gene3D" id="1.10.287.130">
    <property type="match status" value="1"/>
</dbReference>
<dbReference type="Pfam" id="PF00072">
    <property type="entry name" value="Response_reg"/>
    <property type="match status" value="2"/>
</dbReference>
<reference evidence="13 14" key="1">
    <citation type="submission" date="2018-08" db="EMBL/GenBank/DDBJ databases">
        <title>A genome reference for cultivated species of the human gut microbiota.</title>
        <authorList>
            <person name="Zou Y."/>
            <person name="Xue W."/>
            <person name="Luo G."/>
        </authorList>
    </citation>
    <scope>NUCLEOTIDE SEQUENCE [LARGE SCALE GENOMIC DNA]</scope>
    <source>
        <strain evidence="13 14">AM07-24</strain>
    </source>
</reference>
<dbReference type="SUPFAM" id="SSF52172">
    <property type="entry name" value="CheY-like"/>
    <property type="match status" value="2"/>
</dbReference>
<evidence type="ECO:0000256" key="9">
    <source>
        <dbReference type="ARBA" id="ARBA00024867"/>
    </source>
</evidence>
<dbReference type="InterPro" id="IPR013655">
    <property type="entry name" value="PAS_fold_3"/>
</dbReference>
<dbReference type="InterPro" id="IPR004358">
    <property type="entry name" value="Sig_transdc_His_kin-like_C"/>
</dbReference>
<comment type="caution">
    <text evidence="13">The sequence shown here is derived from an EMBL/GenBank/DDBJ whole genome shotgun (WGS) entry which is preliminary data.</text>
</comment>
<dbReference type="PRINTS" id="PR00344">
    <property type="entry name" value="BCTRLSENSOR"/>
</dbReference>
<dbReference type="InterPro" id="IPR036097">
    <property type="entry name" value="HisK_dim/P_sf"/>
</dbReference>
<feature type="modified residue" description="4-aspartylphosphate" evidence="10">
    <location>
        <position position="708"/>
    </location>
</feature>
<evidence type="ECO:0000259" key="11">
    <source>
        <dbReference type="PROSITE" id="PS50109"/>
    </source>
</evidence>
<dbReference type="CDD" id="cd00075">
    <property type="entry name" value="HATPase"/>
    <property type="match status" value="1"/>
</dbReference>
<feature type="domain" description="Response regulatory" evidence="12">
    <location>
        <begin position="797"/>
        <end position="918"/>
    </location>
</feature>
<dbReference type="CDD" id="cd17546">
    <property type="entry name" value="REC_hyHK_CKI1_RcsC-like"/>
    <property type="match status" value="2"/>
</dbReference>
<dbReference type="PROSITE" id="PS50110">
    <property type="entry name" value="RESPONSE_REGULATORY"/>
    <property type="match status" value="2"/>
</dbReference>
<dbReference type="GO" id="GO:0009927">
    <property type="term" value="F:histidine phosphotransfer kinase activity"/>
    <property type="evidence" value="ECO:0007669"/>
    <property type="project" value="TreeGrafter"/>
</dbReference>
<dbReference type="PANTHER" id="PTHR43047">
    <property type="entry name" value="TWO-COMPONENT HISTIDINE PROTEIN KINASE"/>
    <property type="match status" value="1"/>
</dbReference>
<keyword evidence="5 10" id="KW-0597">Phosphoprotein</keyword>
<dbReference type="Pfam" id="PF00512">
    <property type="entry name" value="HisKA"/>
    <property type="match status" value="1"/>
</dbReference>
<organism evidence="13 14">
    <name type="scientific">Emergencia timonensis</name>
    <dbReference type="NCBI Taxonomy" id="1776384"/>
    <lineage>
        <taxon>Bacteria</taxon>
        <taxon>Bacillati</taxon>
        <taxon>Bacillota</taxon>
        <taxon>Clostridia</taxon>
        <taxon>Peptostreptococcales</taxon>
        <taxon>Anaerovoracaceae</taxon>
        <taxon>Emergencia</taxon>
    </lineage>
</organism>
<dbReference type="EC" id="2.7.13.3" evidence="3"/>
<dbReference type="EMBL" id="QRMS01000007">
    <property type="protein sequence ID" value="RHJ84114.1"/>
    <property type="molecule type" value="Genomic_DNA"/>
</dbReference>
<evidence type="ECO:0000256" key="5">
    <source>
        <dbReference type="ARBA" id="ARBA00022553"/>
    </source>
</evidence>
<dbReference type="SUPFAM" id="SSF47384">
    <property type="entry name" value="Homodimeric domain of signal transducing histidine kinase"/>
    <property type="match status" value="1"/>
</dbReference>
<dbReference type="AlphaFoldDB" id="A0A415DVB9"/>
<gene>
    <name evidence="13" type="ORF">DW099_18125</name>
</gene>
<evidence type="ECO:0000256" key="8">
    <source>
        <dbReference type="ARBA" id="ARBA00023012"/>
    </source>
</evidence>
<dbReference type="CDD" id="cd00082">
    <property type="entry name" value="HisKA"/>
    <property type="match status" value="1"/>
</dbReference>
<keyword evidence="6" id="KW-0808">Transferase</keyword>
<comment type="subcellular location">
    <subcellularLocation>
        <location evidence="2">Membrane</location>
    </subcellularLocation>
</comment>
<dbReference type="InterPro" id="IPR005467">
    <property type="entry name" value="His_kinase_dom"/>
</dbReference>
<dbReference type="STRING" id="1776384.GCA_900086585_00494"/>
<dbReference type="RefSeq" id="WP_118336613.1">
    <property type="nucleotide sequence ID" value="NZ_AP025567.1"/>
</dbReference>
<dbReference type="FunFam" id="3.30.565.10:FF:000006">
    <property type="entry name" value="Sensor histidine kinase WalK"/>
    <property type="match status" value="1"/>
</dbReference>
<dbReference type="OrthoDB" id="9811620at2"/>
<dbReference type="GO" id="GO:0000155">
    <property type="term" value="F:phosphorelay sensor kinase activity"/>
    <property type="evidence" value="ECO:0007669"/>
    <property type="project" value="InterPro"/>
</dbReference>
<dbReference type="Pfam" id="PF02518">
    <property type="entry name" value="HATPase_c"/>
    <property type="match status" value="1"/>
</dbReference>
<evidence type="ECO:0000313" key="13">
    <source>
        <dbReference type="EMBL" id="RHJ84114.1"/>
    </source>
</evidence>
<name>A0A415DVB9_9FIRM</name>
<dbReference type="InterPro" id="IPR000014">
    <property type="entry name" value="PAS"/>
</dbReference>
<dbReference type="InterPro" id="IPR003594">
    <property type="entry name" value="HATPase_dom"/>
</dbReference>
<keyword evidence="14" id="KW-1185">Reference proteome</keyword>
<evidence type="ECO:0000313" key="14">
    <source>
        <dbReference type="Proteomes" id="UP000284841"/>
    </source>
</evidence>
<feature type="domain" description="Response regulatory" evidence="12">
    <location>
        <begin position="654"/>
        <end position="774"/>
    </location>
</feature>
<dbReference type="GO" id="GO:0005886">
    <property type="term" value="C:plasma membrane"/>
    <property type="evidence" value="ECO:0007669"/>
    <property type="project" value="TreeGrafter"/>
</dbReference>
<evidence type="ECO:0000256" key="1">
    <source>
        <dbReference type="ARBA" id="ARBA00000085"/>
    </source>
</evidence>
<evidence type="ECO:0000256" key="3">
    <source>
        <dbReference type="ARBA" id="ARBA00012438"/>
    </source>
</evidence>
<evidence type="ECO:0000256" key="4">
    <source>
        <dbReference type="ARBA" id="ARBA00018672"/>
    </source>
</evidence>
<feature type="modified residue" description="4-aspartylphosphate" evidence="10">
    <location>
        <position position="849"/>
    </location>
</feature>
<dbReference type="PROSITE" id="PS50109">
    <property type="entry name" value="HIS_KIN"/>
    <property type="match status" value="1"/>
</dbReference>
<dbReference type="Gene3D" id="3.40.50.2300">
    <property type="match status" value="2"/>
</dbReference>
<evidence type="ECO:0000259" key="12">
    <source>
        <dbReference type="PROSITE" id="PS50110"/>
    </source>
</evidence>
<dbReference type="SUPFAM" id="SSF55874">
    <property type="entry name" value="ATPase domain of HSP90 chaperone/DNA topoisomerase II/histidine kinase"/>
    <property type="match status" value="1"/>
</dbReference>
<evidence type="ECO:0000256" key="7">
    <source>
        <dbReference type="ARBA" id="ARBA00022777"/>
    </source>
</evidence>
<accession>A0A415DVB9</accession>
<dbReference type="InterPro" id="IPR011006">
    <property type="entry name" value="CheY-like_superfamily"/>
</dbReference>
<evidence type="ECO:0000256" key="10">
    <source>
        <dbReference type="PROSITE-ProRule" id="PRU00169"/>
    </source>
</evidence>
<dbReference type="InterPro" id="IPR001789">
    <property type="entry name" value="Sig_transdc_resp-reg_receiver"/>
</dbReference>
<dbReference type="Pfam" id="PF08447">
    <property type="entry name" value="PAS_3"/>
    <property type="match status" value="1"/>
</dbReference>
<protein>
    <recommendedName>
        <fullName evidence="4">Stage 0 sporulation protein A homolog</fullName>
        <ecNumber evidence="3">2.7.13.3</ecNumber>
    </recommendedName>
</protein>
<proteinExistence type="predicted"/>
<dbReference type="Pfam" id="PF13426">
    <property type="entry name" value="PAS_9"/>
    <property type="match status" value="2"/>
</dbReference>
<dbReference type="SMART" id="SM00448">
    <property type="entry name" value="REC"/>
    <property type="match status" value="2"/>
</dbReference>
<comment type="function">
    <text evidence="9">May play the central regulatory role in sporulation. It may be an element of the effector pathway responsible for the activation of sporulation genes in response to nutritional stress. Spo0A may act in concert with spo0H (a sigma factor) to control the expression of some genes that are critical to the sporulation process.</text>
</comment>